<keyword evidence="1" id="KW-0472">Membrane</keyword>
<protein>
    <submittedName>
        <fullName evidence="2">Uncharacterized protein</fullName>
    </submittedName>
</protein>
<evidence type="ECO:0000256" key="1">
    <source>
        <dbReference type="SAM" id="Phobius"/>
    </source>
</evidence>
<reference evidence="2" key="1">
    <citation type="submission" date="2021-01" db="EMBL/GenBank/DDBJ databases">
        <authorList>
            <person name="Corre E."/>
            <person name="Pelletier E."/>
            <person name="Niang G."/>
            <person name="Scheremetjew M."/>
            <person name="Finn R."/>
            <person name="Kale V."/>
            <person name="Holt S."/>
            <person name="Cochrane G."/>
            <person name="Meng A."/>
            <person name="Brown T."/>
            <person name="Cohen L."/>
        </authorList>
    </citation>
    <scope>NUCLEOTIDE SEQUENCE</scope>
    <source>
        <strain evidence="2">CCMP443</strain>
    </source>
</reference>
<gene>
    <name evidence="2" type="ORF">HTEP1355_LOCUS5865</name>
</gene>
<evidence type="ECO:0000313" key="2">
    <source>
        <dbReference type="EMBL" id="CAD8789773.1"/>
    </source>
</evidence>
<sequence>MARPSSISPPDEGLGTFQAVRREPGGSSKRLRLIGAVMFLGACVALVFQGARRGMAGRSEAILLQQGDTQAMISQLAQEEVTRRVAQQAAAGLPVAAVEMAQSLASNSSSIEFDCSRKAAYVLLQTSFASIAANTSKENATLYAKEALLSAAAAEAKAKWLASAAKYSDAKAAYGSAKSAAEYARGKYSDFESAVTTGQKQWDALKPKYDEEADQISSVLPVIEELIAELTKGSAEKAEPQQLAAVRTKVSQLALPEHDKRMAAQMDVLRAVMLKADSKGAMKAALKVVQGLLDTMKGRKTEIADTLAKMEKGLSDSKIGLKTWEEKVVDLSDAEEKNKNTMDTEGLVKATLSGKASVAKEEYEDFHATFLDDIARFERELAALSTIDGKLSEAVVACA</sequence>
<organism evidence="2">
    <name type="scientific">Hemiselmis tepida</name>
    <dbReference type="NCBI Taxonomy" id="464990"/>
    <lineage>
        <taxon>Eukaryota</taxon>
        <taxon>Cryptophyceae</taxon>
        <taxon>Cryptomonadales</taxon>
        <taxon>Hemiselmidaceae</taxon>
        <taxon>Hemiselmis</taxon>
    </lineage>
</organism>
<accession>A0A7S0YP72</accession>
<dbReference type="AlphaFoldDB" id="A0A7S0YP72"/>
<feature type="transmembrane region" description="Helical" evidence="1">
    <location>
        <begin position="31"/>
        <end position="51"/>
    </location>
</feature>
<name>A0A7S0YP72_9CRYP</name>
<dbReference type="EMBL" id="HBFN01010091">
    <property type="protein sequence ID" value="CAD8789773.1"/>
    <property type="molecule type" value="Transcribed_RNA"/>
</dbReference>
<keyword evidence="1" id="KW-1133">Transmembrane helix</keyword>
<keyword evidence="1" id="KW-0812">Transmembrane</keyword>
<proteinExistence type="predicted"/>